<dbReference type="Pfam" id="PF24016">
    <property type="entry name" value="DUF7330"/>
    <property type="match status" value="1"/>
</dbReference>
<comment type="caution">
    <text evidence="4">The sequence shown here is derived from an EMBL/GenBank/DDBJ whole genome shotgun (WGS) entry which is preliminary data.</text>
</comment>
<evidence type="ECO:0000256" key="2">
    <source>
        <dbReference type="SAM" id="Phobius"/>
    </source>
</evidence>
<dbReference type="OrthoDB" id="5570013at2759"/>
<feature type="region of interest" description="Disordered" evidence="1">
    <location>
        <begin position="431"/>
        <end position="457"/>
    </location>
</feature>
<feature type="domain" description="DUF7330" evidence="3">
    <location>
        <begin position="279"/>
        <end position="407"/>
    </location>
</feature>
<reference evidence="4 5" key="1">
    <citation type="journal article" date="2020" name="ISME J.">
        <title>Uncovering the hidden diversity of litter-decomposition mechanisms in mushroom-forming fungi.</title>
        <authorList>
            <person name="Floudas D."/>
            <person name="Bentzer J."/>
            <person name="Ahren D."/>
            <person name="Johansson T."/>
            <person name="Persson P."/>
            <person name="Tunlid A."/>
        </authorList>
    </citation>
    <scope>NUCLEOTIDE SEQUENCE [LARGE SCALE GENOMIC DNA]</scope>
    <source>
        <strain evidence="4 5">CBS 661.87</strain>
    </source>
</reference>
<feature type="compositionally biased region" description="Polar residues" evidence="1">
    <location>
        <begin position="445"/>
        <end position="457"/>
    </location>
</feature>
<dbReference type="AlphaFoldDB" id="A0A8H5HM38"/>
<sequence length="457" mass="49570">MIIVTGENTNLMSKSTAGTGLRPSSDPPPSYQATQPSSSYVIQHEIVYRESPTRRFWRAFVVAILVWFLVSLLGQSIYGVARRSNRIWGGNFPVPSNIVLSHCPHGEEWSNVPYPDAVSPDQLPYAASTSFKLPLSYKTLFLLSRGSQAHGTVNIVTSQDVSDVAKVHVTVKYYNKDIRDDGVKVCLIRRANDDIGVGFFTRQWYGPEHMLFFEATVVLPKTGNNNTLLHIESFETDVPNVSHKVGDLRGLVDFSYINLKGSNAPISATSISAETAVFRTSNSPITGVFNVSRSLTLKTSNSPIQVDVGVHNEKSHVSELIMRTSNGKIDSRVSLTSVYEGGRYLVTAISSNGPVSVKFPTSPMDSTLKLQATTSNSPASVSLDPAYEGTLALSTSNFAPSVRQRVVKDPSGKGRKRTVETSTLGRGVLRGSVSWSGQEGPGTVQVRSSNSPVTVAL</sequence>
<name>A0A8H5HM38_9AGAR</name>
<dbReference type="InterPro" id="IPR055754">
    <property type="entry name" value="DUF7330"/>
</dbReference>
<dbReference type="Proteomes" id="UP000565441">
    <property type="component" value="Unassembled WGS sequence"/>
</dbReference>
<keyword evidence="5" id="KW-1185">Reference proteome</keyword>
<keyword evidence="2" id="KW-0472">Membrane</keyword>
<organism evidence="4 5">
    <name type="scientific">Tricholomella constricta</name>
    <dbReference type="NCBI Taxonomy" id="117010"/>
    <lineage>
        <taxon>Eukaryota</taxon>
        <taxon>Fungi</taxon>
        <taxon>Dikarya</taxon>
        <taxon>Basidiomycota</taxon>
        <taxon>Agaricomycotina</taxon>
        <taxon>Agaricomycetes</taxon>
        <taxon>Agaricomycetidae</taxon>
        <taxon>Agaricales</taxon>
        <taxon>Tricholomatineae</taxon>
        <taxon>Lyophyllaceae</taxon>
        <taxon>Tricholomella</taxon>
    </lineage>
</organism>
<accession>A0A8H5HM38</accession>
<evidence type="ECO:0000256" key="1">
    <source>
        <dbReference type="SAM" id="MobiDB-lite"/>
    </source>
</evidence>
<proteinExistence type="predicted"/>
<keyword evidence="2" id="KW-1133">Transmembrane helix</keyword>
<protein>
    <recommendedName>
        <fullName evidence="3">DUF7330 domain-containing protein</fullName>
    </recommendedName>
</protein>
<feature type="region of interest" description="Disordered" evidence="1">
    <location>
        <begin position="1"/>
        <end position="36"/>
    </location>
</feature>
<evidence type="ECO:0000313" key="5">
    <source>
        <dbReference type="Proteomes" id="UP000565441"/>
    </source>
</evidence>
<keyword evidence="2" id="KW-0812">Transmembrane</keyword>
<dbReference type="EMBL" id="JAACJP010000003">
    <property type="protein sequence ID" value="KAF5385840.1"/>
    <property type="molecule type" value="Genomic_DNA"/>
</dbReference>
<feature type="transmembrane region" description="Helical" evidence="2">
    <location>
        <begin position="56"/>
        <end position="78"/>
    </location>
</feature>
<gene>
    <name evidence="4" type="ORF">D9615_002327</name>
</gene>
<evidence type="ECO:0000313" key="4">
    <source>
        <dbReference type="EMBL" id="KAF5385840.1"/>
    </source>
</evidence>
<feature type="compositionally biased region" description="Polar residues" evidence="1">
    <location>
        <begin position="1"/>
        <end position="18"/>
    </location>
</feature>
<evidence type="ECO:0000259" key="3">
    <source>
        <dbReference type="Pfam" id="PF24016"/>
    </source>
</evidence>